<proteinExistence type="predicted"/>
<evidence type="ECO:0000313" key="2">
    <source>
        <dbReference type="Proteomes" id="UP000474758"/>
    </source>
</evidence>
<accession>A0A6M1TI44</accession>
<evidence type="ECO:0000313" key="1">
    <source>
        <dbReference type="EMBL" id="NGQ89539.1"/>
    </source>
</evidence>
<dbReference type="Proteomes" id="UP000474758">
    <property type="component" value="Unassembled WGS sequence"/>
</dbReference>
<reference evidence="1 2" key="1">
    <citation type="submission" date="2020-02" db="EMBL/GenBank/DDBJ databases">
        <title>Rhodobacter translucens sp. nov., a novel bacterium isolated from activated sludge.</title>
        <authorList>
            <person name="Liu J."/>
        </authorList>
    </citation>
    <scope>NUCLEOTIDE SEQUENCE [LARGE SCALE GENOMIC DNA]</scope>
    <source>
        <strain evidence="1 2">HX-7-19</strain>
    </source>
</reference>
<dbReference type="AlphaFoldDB" id="A0A6M1TI44"/>
<name>A0A6M1TI44_9RHOB</name>
<protein>
    <submittedName>
        <fullName evidence="1">Uncharacterized protein</fullName>
    </submittedName>
</protein>
<sequence length="125" mass="13619">MARFVYDHGAATRAVFNVEYSMRLAFAPVLAALLATPALAEDLVFTLVNDSSHTIVEMNVSPVDEENWGENILTVDAVEPGMSGDVTIADGLDVCDYDLRFVTDEGAEATKEQNLCEINTFTIND</sequence>
<dbReference type="RefSeq" id="WP_165046630.1">
    <property type="nucleotide sequence ID" value="NZ_JAALFE010000001.1"/>
</dbReference>
<dbReference type="EMBL" id="JAALFE010000001">
    <property type="protein sequence ID" value="NGQ89539.1"/>
    <property type="molecule type" value="Genomic_DNA"/>
</dbReference>
<comment type="caution">
    <text evidence="1">The sequence shown here is derived from an EMBL/GenBank/DDBJ whole genome shotgun (WGS) entry which is preliminary data.</text>
</comment>
<gene>
    <name evidence="1" type="ORF">G5V65_01420</name>
</gene>
<keyword evidence="2" id="KW-1185">Reference proteome</keyword>
<organism evidence="1 2">
    <name type="scientific">Paragemmobacter kunshanensis</name>
    <dbReference type="NCBI Taxonomy" id="2583234"/>
    <lineage>
        <taxon>Bacteria</taxon>
        <taxon>Pseudomonadati</taxon>
        <taxon>Pseudomonadota</taxon>
        <taxon>Alphaproteobacteria</taxon>
        <taxon>Rhodobacterales</taxon>
        <taxon>Paracoccaceae</taxon>
        <taxon>Paragemmobacter</taxon>
    </lineage>
</organism>